<evidence type="ECO:0000256" key="5">
    <source>
        <dbReference type="ARBA" id="ARBA00022989"/>
    </source>
</evidence>
<evidence type="ECO:0000256" key="1">
    <source>
        <dbReference type="ARBA" id="ARBA00004651"/>
    </source>
</evidence>
<dbReference type="EMBL" id="AQQW01000005">
    <property type="protein sequence ID" value="ETW12863.1"/>
    <property type="molecule type" value="Genomic_DNA"/>
</dbReference>
<dbReference type="PANTHER" id="PTHR30183">
    <property type="entry name" value="MOLYBDENUM TRANSPORT SYSTEM PERMEASE PROTEIN MODB"/>
    <property type="match status" value="1"/>
</dbReference>
<keyword evidence="10" id="KW-1185">Reference proteome</keyword>
<dbReference type="PANTHER" id="PTHR30183:SF6">
    <property type="entry name" value="INNER MEMBRANE ABC TRANSPORTER PERMEASE PROTEIN YNJC"/>
    <property type="match status" value="1"/>
</dbReference>
<feature type="domain" description="ABC transmembrane type-1" evidence="8">
    <location>
        <begin position="363"/>
        <end position="554"/>
    </location>
</feature>
<feature type="transmembrane region" description="Helical" evidence="7">
    <location>
        <begin position="110"/>
        <end position="133"/>
    </location>
</feature>
<dbReference type="SUPFAM" id="SSF161098">
    <property type="entry name" value="MetI-like"/>
    <property type="match status" value="2"/>
</dbReference>
<dbReference type="PATRIC" id="fig|1317118.6.peg.2056"/>
<reference evidence="9 10" key="1">
    <citation type="journal article" date="2014" name="Antonie Van Leeuwenhoek">
        <title>Roseivivax atlanticus sp. nov., isolated from surface seawater of the Atlantic Ocean.</title>
        <authorList>
            <person name="Li G."/>
            <person name="Lai Q."/>
            <person name="Liu X."/>
            <person name="Sun F."/>
            <person name="Shao Z."/>
        </authorList>
    </citation>
    <scope>NUCLEOTIDE SEQUENCE [LARGE SCALE GENOMIC DNA]</scope>
    <source>
        <strain evidence="9 10">22II-s10s</strain>
    </source>
</reference>
<evidence type="ECO:0000256" key="3">
    <source>
        <dbReference type="ARBA" id="ARBA00022475"/>
    </source>
</evidence>
<keyword evidence="2 7" id="KW-0813">Transport</keyword>
<gene>
    <name evidence="9" type="ORF">ATO8_09978</name>
</gene>
<keyword evidence="3" id="KW-1003">Cell membrane</keyword>
<feature type="transmembrane region" description="Helical" evidence="7">
    <location>
        <begin position="12"/>
        <end position="42"/>
    </location>
</feature>
<feature type="transmembrane region" description="Helical" evidence="7">
    <location>
        <begin position="359"/>
        <end position="387"/>
    </location>
</feature>
<feature type="transmembrane region" description="Helical" evidence="7">
    <location>
        <begin position="484"/>
        <end position="504"/>
    </location>
</feature>
<dbReference type="InterPro" id="IPR000515">
    <property type="entry name" value="MetI-like"/>
</dbReference>
<dbReference type="STRING" id="1379903.ATO8_09978"/>
<name>W4HKE2_9RHOB</name>
<evidence type="ECO:0000313" key="9">
    <source>
        <dbReference type="EMBL" id="ETW12863.1"/>
    </source>
</evidence>
<sequence>MTAARLPAGLRALPPLTMVAMLGPVAAGLAGTLLPAAGFYPAAGLTTLGLGPLQSLLDWPGLAAAVRLSLTTGFLATFAALAITALFLAGWSGTRAFRALERVLSPLLSVPHAAAAFGLAFLVAPSGWLARLLSPWLTGWERPPDIAVTQDHWGFAMAAGLTVKEMPFLLLMALAALGQSDATRRMRVAAALGYGRVAGWLLAVFPSIYAQIRLPVYVVLAYSMSVVDVALILGPTTPPTLSVQIVRWMGDPDLAMRLTASAGAVLQLVLVGAALLVWRAGEGAVAFLGRRWIGSGLRAGRADAVARPVALGAAAIAAGSVLLGLLTLGIWSVAGFWGFPDPLPGGLDLRSWMRFATGGGATVATTALIAAIATGLSLIFVIGCLEAEHRRGKALSQKGLWLIYLPLLVPQVAFLPGLQTLLLSVGLKSGLGPVILAHVVFVLPYLFLSLGDPWRAWDPRYATTAAALGARPTGVLWRVRLPMLLRPILTAAAVAMAVSVGQYLPTLIVGGGCVDTLTTEAVALASGGDRRAIGVYGLAQTAAVMVPFGVALIVPALVFRNRRALRG</sequence>
<evidence type="ECO:0000256" key="7">
    <source>
        <dbReference type="RuleBase" id="RU363032"/>
    </source>
</evidence>
<dbReference type="eggNOG" id="COG4135">
    <property type="taxonomic scope" value="Bacteria"/>
</dbReference>
<feature type="transmembrane region" description="Helical" evidence="7">
    <location>
        <begin position="254"/>
        <end position="278"/>
    </location>
</feature>
<dbReference type="Gene3D" id="1.10.3720.10">
    <property type="entry name" value="MetI-like"/>
    <property type="match status" value="2"/>
</dbReference>
<comment type="similarity">
    <text evidence="7">Belongs to the binding-protein-dependent transport system permease family.</text>
</comment>
<proteinExistence type="inferred from homology"/>
<dbReference type="CDD" id="cd06261">
    <property type="entry name" value="TM_PBP2"/>
    <property type="match status" value="1"/>
</dbReference>
<organism evidence="9 10">
    <name type="scientific">Roseivivax marinus</name>
    <dbReference type="NCBI Taxonomy" id="1379903"/>
    <lineage>
        <taxon>Bacteria</taxon>
        <taxon>Pseudomonadati</taxon>
        <taxon>Pseudomonadota</taxon>
        <taxon>Alphaproteobacteria</taxon>
        <taxon>Rhodobacterales</taxon>
        <taxon>Roseobacteraceae</taxon>
        <taxon>Roseivivax</taxon>
    </lineage>
</organism>
<dbReference type="InterPro" id="IPR035906">
    <property type="entry name" value="MetI-like_sf"/>
</dbReference>
<dbReference type="GO" id="GO:0055085">
    <property type="term" value="P:transmembrane transport"/>
    <property type="evidence" value="ECO:0007669"/>
    <property type="project" value="InterPro"/>
</dbReference>
<feature type="domain" description="ABC transmembrane type-1" evidence="8">
    <location>
        <begin position="62"/>
        <end position="277"/>
    </location>
</feature>
<evidence type="ECO:0000313" key="10">
    <source>
        <dbReference type="Proteomes" id="UP000019063"/>
    </source>
</evidence>
<feature type="transmembrane region" description="Helical" evidence="7">
    <location>
        <begin position="62"/>
        <end position="89"/>
    </location>
</feature>
<feature type="transmembrane region" description="Helical" evidence="7">
    <location>
        <begin position="309"/>
        <end position="339"/>
    </location>
</feature>
<dbReference type="GO" id="GO:0005886">
    <property type="term" value="C:plasma membrane"/>
    <property type="evidence" value="ECO:0007669"/>
    <property type="project" value="UniProtKB-SubCell"/>
</dbReference>
<keyword evidence="6 7" id="KW-0472">Membrane</keyword>
<dbReference type="Pfam" id="PF00528">
    <property type="entry name" value="BPD_transp_1"/>
    <property type="match status" value="1"/>
</dbReference>
<feature type="transmembrane region" description="Helical" evidence="7">
    <location>
        <begin position="399"/>
        <end position="418"/>
    </location>
</feature>
<dbReference type="AlphaFoldDB" id="W4HKE2"/>
<evidence type="ECO:0000256" key="2">
    <source>
        <dbReference type="ARBA" id="ARBA00022448"/>
    </source>
</evidence>
<evidence type="ECO:0000256" key="6">
    <source>
        <dbReference type="ARBA" id="ARBA00023136"/>
    </source>
</evidence>
<evidence type="ECO:0000259" key="8">
    <source>
        <dbReference type="PROSITE" id="PS50928"/>
    </source>
</evidence>
<dbReference type="Proteomes" id="UP000019063">
    <property type="component" value="Unassembled WGS sequence"/>
</dbReference>
<feature type="transmembrane region" description="Helical" evidence="7">
    <location>
        <begin position="153"/>
        <end position="177"/>
    </location>
</feature>
<accession>W4HKE2</accession>
<keyword evidence="4 7" id="KW-0812">Transmembrane</keyword>
<feature type="transmembrane region" description="Helical" evidence="7">
    <location>
        <begin position="430"/>
        <end position="450"/>
    </location>
</feature>
<dbReference type="PROSITE" id="PS50928">
    <property type="entry name" value="ABC_TM1"/>
    <property type="match status" value="2"/>
</dbReference>
<evidence type="ECO:0000256" key="4">
    <source>
        <dbReference type="ARBA" id="ARBA00022692"/>
    </source>
</evidence>
<protein>
    <submittedName>
        <fullName evidence="9">ABC transporter inner membrane protein</fullName>
    </submittedName>
</protein>
<feature type="transmembrane region" description="Helical" evidence="7">
    <location>
        <begin position="533"/>
        <end position="559"/>
    </location>
</feature>
<comment type="caution">
    <text evidence="9">The sequence shown here is derived from an EMBL/GenBank/DDBJ whole genome shotgun (WGS) entry which is preliminary data.</text>
</comment>
<keyword evidence="5 7" id="KW-1133">Transmembrane helix</keyword>
<comment type="subcellular location">
    <subcellularLocation>
        <location evidence="1 7">Cell membrane</location>
        <topology evidence="1 7">Multi-pass membrane protein</topology>
    </subcellularLocation>
</comment>
<feature type="transmembrane region" description="Helical" evidence="7">
    <location>
        <begin position="214"/>
        <end position="234"/>
    </location>
</feature>